<dbReference type="InterPro" id="IPR013087">
    <property type="entry name" value="Znf_C2H2_type"/>
</dbReference>
<dbReference type="PANTHER" id="PTHR13510:SF44">
    <property type="entry name" value="RABENOSYN-5"/>
    <property type="match status" value="1"/>
</dbReference>
<dbReference type="InterPro" id="IPR013083">
    <property type="entry name" value="Znf_RING/FYVE/PHD"/>
</dbReference>
<proteinExistence type="predicted"/>
<dbReference type="Pfam" id="PF01363">
    <property type="entry name" value="FYVE"/>
    <property type="match status" value="1"/>
</dbReference>
<evidence type="ECO:0000256" key="2">
    <source>
        <dbReference type="ARBA" id="ARBA00022771"/>
    </source>
</evidence>
<keyword evidence="1" id="KW-0479">Metal-binding</keyword>
<dbReference type="InterPro" id="IPR021565">
    <property type="entry name" value="Rbsn_Rab-bd"/>
</dbReference>
<reference evidence="7" key="1">
    <citation type="submission" date="2025-08" db="UniProtKB">
        <authorList>
            <consortium name="RefSeq"/>
        </authorList>
    </citation>
    <scope>IDENTIFICATION</scope>
    <source>
        <tissue evidence="7">Whole Larva</tissue>
    </source>
</reference>
<dbReference type="SUPFAM" id="SSF57903">
    <property type="entry name" value="FYVE/PHD zinc finger"/>
    <property type="match status" value="1"/>
</dbReference>
<dbReference type="Gene3D" id="3.30.40.10">
    <property type="entry name" value="Zinc/RING finger domain, C3HC4 (zinc finger)"/>
    <property type="match status" value="1"/>
</dbReference>
<evidence type="ECO:0000256" key="3">
    <source>
        <dbReference type="ARBA" id="ARBA00022833"/>
    </source>
</evidence>
<protein>
    <submittedName>
        <fullName evidence="7">Rabenosyn-5</fullName>
    </submittedName>
</protein>
<dbReference type="Proteomes" id="UP000695000">
    <property type="component" value="Unplaced"/>
</dbReference>
<dbReference type="InterPro" id="IPR052727">
    <property type="entry name" value="Rab4/Rab5_effector"/>
</dbReference>
<keyword evidence="6" id="KW-1185">Reference proteome</keyword>
<dbReference type="SMART" id="SM00064">
    <property type="entry name" value="FYVE"/>
    <property type="match status" value="1"/>
</dbReference>
<dbReference type="InterPro" id="IPR000306">
    <property type="entry name" value="Znf_FYVE"/>
</dbReference>
<name>A0ABM1NGG5_NICVS</name>
<evidence type="ECO:0000256" key="4">
    <source>
        <dbReference type="PROSITE-ProRule" id="PRU00091"/>
    </source>
</evidence>
<dbReference type="InterPro" id="IPR011011">
    <property type="entry name" value="Znf_FYVE_PHD"/>
</dbReference>
<keyword evidence="2 4" id="KW-0863">Zinc-finger</keyword>
<sequence length="430" mass="49560">MAEFSEGKIMEGFLCPMCHTDMRSSRTLLAHFQEQHSEEQDILKSLKELVGKAKSKILKLDDKDLETFNKELSLQKYFLEKSVPQDAGQTRSHIEYFKEVRRERLDHRTSETNKLIIRLDRFLRAEGTDRKQIAQSLVTWLDGSTVSRCPSCASSFNITRRQHHCRLCGSIMCNSCSCFLTYDEARNIISPMYFDGKSQVQRTDEETLRICVHCANMLDCRRSLQMSQNMQLPICKYYEKLQQIKYEIEPSLDLFNKMYKSIMSGDVTYQLQDAQSLKTAIAKQAELLDAYGKKIASLPPEPNIPKAINLHNAIRRGTAVFIKEHLLSLPVLPSPAELEHIKQEQSLRNEVPNTYNIPMKRVAVTTGWSPAAVDAAPETSEDPLIEQMNIVRNYIEQAKKENRFDEVVSLRENLDMLKKMYRKKVGANHE</sequence>
<dbReference type="Gene3D" id="4.10.860.20">
    <property type="entry name" value="Rabenosyn, Rab binding domain"/>
    <property type="match status" value="1"/>
</dbReference>
<evidence type="ECO:0000259" key="5">
    <source>
        <dbReference type="PROSITE" id="PS50178"/>
    </source>
</evidence>
<dbReference type="RefSeq" id="XP_017785915.1">
    <property type="nucleotide sequence ID" value="XM_017930426.1"/>
</dbReference>
<dbReference type="PROSITE" id="PS00028">
    <property type="entry name" value="ZINC_FINGER_C2H2_1"/>
    <property type="match status" value="1"/>
</dbReference>
<dbReference type="SUPFAM" id="SSF140125">
    <property type="entry name" value="Rabenosyn-5 Rab-binding domain-like"/>
    <property type="match status" value="1"/>
</dbReference>
<gene>
    <name evidence="7" type="primary">LOC108569038</name>
</gene>
<dbReference type="PANTHER" id="PTHR13510">
    <property type="entry name" value="FYVE-FINGER-CONTAINING RAB5 EFFECTOR PROTEIN RABENOSYN-5-RELATED"/>
    <property type="match status" value="1"/>
</dbReference>
<evidence type="ECO:0000313" key="6">
    <source>
        <dbReference type="Proteomes" id="UP000695000"/>
    </source>
</evidence>
<accession>A0ABM1NGG5</accession>
<keyword evidence="3" id="KW-0862">Zinc</keyword>
<organism evidence="6 7">
    <name type="scientific">Nicrophorus vespilloides</name>
    <name type="common">Boreal carrion beetle</name>
    <dbReference type="NCBI Taxonomy" id="110193"/>
    <lineage>
        <taxon>Eukaryota</taxon>
        <taxon>Metazoa</taxon>
        <taxon>Ecdysozoa</taxon>
        <taxon>Arthropoda</taxon>
        <taxon>Hexapoda</taxon>
        <taxon>Insecta</taxon>
        <taxon>Pterygota</taxon>
        <taxon>Neoptera</taxon>
        <taxon>Endopterygota</taxon>
        <taxon>Coleoptera</taxon>
        <taxon>Polyphaga</taxon>
        <taxon>Staphyliniformia</taxon>
        <taxon>Silphidae</taxon>
        <taxon>Nicrophorinae</taxon>
        <taxon>Nicrophorus</taxon>
    </lineage>
</organism>
<feature type="domain" description="FYVE-type" evidence="5">
    <location>
        <begin position="143"/>
        <end position="219"/>
    </location>
</feature>
<dbReference type="PROSITE" id="PS50178">
    <property type="entry name" value="ZF_FYVE"/>
    <property type="match status" value="1"/>
</dbReference>
<dbReference type="InterPro" id="IPR036531">
    <property type="entry name" value="Rbsn_Rab-bd_sf"/>
</dbReference>
<evidence type="ECO:0000313" key="7">
    <source>
        <dbReference type="RefSeq" id="XP_017785915.1"/>
    </source>
</evidence>
<dbReference type="Pfam" id="PF11464">
    <property type="entry name" value="Rbsn"/>
    <property type="match status" value="1"/>
</dbReference>
<dbReference type="GeneID" id="108569038"/>
<evidence type="ECO:0000256" key="1">
    <source>
        <dbReference type="ARBA" id="ARBA00022723"/>
    </source>
</evidence>
<dbReference type="InterPro" id="IPR017455">
    <property type="entry name" value="Znf_FYVE-rel"/>
</dbReference>